<dbReference type="EMBL" id="JAFNEN010000499">
    <property type="protein sequence ID" value="KAG8181703.1"/>
    <property type="molecule type" value="Genomic_DNA"/>
</dbReference>
<keyword evidence="3" id="KW-1185">Reference proteome</keyword>
<comment type="caution">
    <text evidence="2">The sequence shown here is derived from an EMBL/GenBank/DDBJ whole genome shotgun (WGS) entry which is preliminary data.</text>
</comment>
<dbReference type="AlphaFoldDB" id="A0AAV6UCX0"/>
<reference evidence="2 3" key="1">
    <citation type="journal article" date="2022" name="Nat. Ecol. Evol.">
        <title>A masculinizing supergene underlies an exaggerated male reproductive morph in a spider.</title>
        <authorList>
            <person name="Hendrickx F."/>
            <person name="De Corte Z."/>
            <person name="Sonet G."/>
            <person name="Van Belleghem S.M."/>
            <person name="Kostlbacher S."/>
            <person name="Vangestel C."/>
        </authorList>
    </citation>
    <scope>NUCLEOTIDE SEQUENCE [LARGE SCALE GENOMIC DNA]</scope>
    <source>
        <strain evidence="2">W744_W776</strain>
    </source>
</reference>
<organism evidence="2 3">
    <name type="scientific">Oedothorax gibbosus</name>
    <dbReference type="NCBI Taxonomy" id="931172"/>
    <lineage>
        <taxon>Eukaryota</taxon>
        <taxon>Metazoa</taxon>
        <taxon>Ecdysozoa</taxon>
        <taxon>Arthropoda</taxon>
        <taxon>Chelicerata</taxon>
        <taxon>Arachnida</taxon>
        <taxon>Araneae</taxon>
        <taxon>Araneomorphae</taxon>
        <taxon>Entelegynae</taxon>
        <taxon>Araneoidea</taxon>
        <taxon>Linyphiidae</taxon>
        <taxon>Erigoninae</taxon>
        <taxon>Oedothorax</taxon>
    </lineage>
</organism>
<evidence type="ECO:0000313" key="2">
    <source>
        <dbReference type="EMBL" id="KAG8181703.1"/>
    </source>
</evidence>
<evidence type="ECO:0000256" key="1">
    <source>
        <dbReference type="SAM" id="MobiDB-lite"/>
    </source>
</evidence>
<name>A0AAV6UCX0_9ARAC</name>
<evidence type="ECO:0000313" key="3">
    <source>
        <dbReference type="Proteomes" id="UP000827092"/>
    </source>
</evidence>
<dbReference type="Proteomes" id="UP000827092">
    <property type="component" value="Unassembled WGS sequence"/>
</dbReference>
<sequence length="110" mass="12123">MGGGYAVRHTPTQSNIPGMSLPGIRTIPGRGNIVRKTSAPDYRKGPHLHVHLRTISGERKVDLTIPYKQIVIHHQNIGVSVILFPGVEQVDKPSNAQILELNMVFQNKAI</sequence>
<gene>
    <name evidence="2" type="ORF">JTE90_025678</name>
</gene>
<protein>
    <submittedName>
        <fullName evidence="2">Uncharacterized protein</fullName>
    </submittedName>
</protein>
<accession>A0AAV6UCX0</accession>
<feature type="region of interest" description="Disordered" evidence="1">
    <location>
        <begin position="1"/>
        <end position="22"/>
    </location>
</feature>
<proteinExistence type="predicted"/>